<sequence length="203" mass="24229">MEVHVKLNEKFRLQIAQCLECDNVLSEDERRLLRKMLKLDICDLRSLALVRKGVRGHFHMHEQLMDCEILLPQPEVPRRNPELEARVQRLKRELAERQYRDMTRDIDCKTETDPFALRSLGQELKTIDRQLISIFNMVFTVVGVFVFFYHCSKYLFNSENTFVGRLLFGTVAASIVFVADMYFLIKSIRMYFRRFCSYLRQNF</sequence>
<comment type="subcellular location">
    <subcellularLocation>
        <location evidence="1">Endoplasmic reticulum membrane</location>
        <topology evidence="1">Multi-pass membrane protein</topology>
    </subcellularLocation>
</comment>
<keyword evidence="2 6" id="KW-0812">Transmembrane</keyword>
<dbReference type="WBParaSite" id="SBAD_0001291801-mRNA-1">
    <property type="protein sequence ID" value="SBAD_0001291801-mRNA-1"/>
    <property type="gene ID" value="SBAD_0001291801"/>
</dbReference>
<reference evidence="7 8" key="2">
    <citation type="submission" date="2018-11" db="EMBL/GenBank/DDBJ databases">
        <authorList>
            <consortium name="Pathogen Informatics"/>
        </authorList>
    </citation>
    <scope>NUCLEOTIDE SEQUENCE [LARGE SCALE GENOMIC DNA]</scope>
</reference>
<evidence type="ECO:0000256" key="6">
    <source>
        <dbReference type="SAM" id="Phobius"/>
    </source>
</evidence>
<dbReference type="Proteomes" id="UP000270296">
    <property type="component" value="Unassembled WGS sequence"/>
</dbReference>
<evidence type="ECO:0000256" key="4">
    <source>
        <dbReference type="ARBA" id="ARBA00022989"/>
    </source>
</evidence>
<dbReference type="AlphaFoldDB" id="A0A183J9G1"/>
<dbReference type="PANTHER" id="PTHR31394:SF1">
    <property type="entry name" value="TRANSMEMBRANE PROTEIN 199"/>
    <property type="match status" value="1"/>
</dbReference>
<dbReference type="PANTHER" id="PTHR31394">
    <property type="entry name" value="TRANSMEMBRANE PROTEIN 199"/>
    <property type="match status" value="1"/>
</dbReference>
<organism evidence="9">
    <name type="scientific">Soboliphyme baturini</name>
    <dbReference type="NCBI Taxonomy" id="241478"/>
    <lineage>
        <taxon>Eukaryota</taxon>
        <taxon>Metazoa</taxon>
        <taxon>Ecdysozoa</taxon>
        <taxon>Nematoda</taxon>
        <taxon>Enoplea</taxon>
        <taxon>Dorylaimia</taxon>
        <taxon>Dioctophymatida</taxon>
        <taxon>Dioctophymatoidea</taxon>
        <taxon>Soboliphymatidae</taxon>
        <taxon>Soboliphyme</taxon>
    </lineage>
</organism>
<evidence type="ECO:0000256" key="5">
    <source>
        <dbReference type="ARBA" id="ARBA00023136"/>
    </source>
</evidence>
<evidence type="ECO:0000256" key="3">
    <source>
        <dbReference type="ARBA" id="ARBA00022824"/>
    </source>
</evidence>
<evidence type="ECO:0000313" key="7">
    <source>
        <dbReference type="EMBL" id="VDP49092.1"/>
    </source>
</evidence>
<evidence type="ECO:0000313" key="9">
    <source>
        <dbReference type="WBParaSite" id="SBAD_0001291801-mRNA-1"/>
    </source>
</evidence>
<evidence type="ECO:0000313" key="8">
    <source>
        <dbReference type="Proteomes" id="UP000270296"/>
    </source>
</evidence>
<reference evidence="9" key="1">
    <citation type="submission" date="2016-06" db="UniProtKB">
        <authorList>
            <consortium name="WormBaseParasite"/>
        </authorList>
    </citation>
    <scope>IDENTIFICATION</scope>
</reference>
<dbReference type="GO" id="GO:0005789">
    <property type="term" value="C:endoplasmic reticulum membrane"/>
    <property type="evidence" value="ECO:0007669"/>
    <property type="project" value="UniProtKB-SubCell"/>
</dbReference>
<keyword evidence="5 6" id="KW-0472">Membrane</keyword>
<evidence type="ECO:0000256" key="1">
    <source>
        <dbReference type="ARBA" id="ARBA00004477"/>
    </source>
</evidence>
<dbReference type="EMBL" id="UZAM01017987">
    <property type="protein sequence ID" value="VDP49092.1"/>
    <property type="molecule type" value="Genomic_DNA"/>
</dbReference>
<feature type="transmembrane region" description="Helical" evidence="6">
    <location>
        <begin position="131"/>
        <end position="150"/>
    </location>
</feature>
<name>A0A183J9G1_9BILA</name>
<protein>
    <submittedName>
        <fullName evidence="9">Transmembrane protein 199</fullName>
    </submittedName>
</protein>
<dbReference type="Pfam" id="PF11712">
    <property type="entry name" value="Vma12"/>
    <property type="match status" value="1"/>
</dbReference>
<keyword evidence="4 6" id="KW-1133">Transmembrane helix</keyword>
<dbReference type="GO" id="GO:0070072">
    <property type="term" value="P:vacuolar proton-transporting V-type ATPase complex assembly"/>
    <property type="evidence" value="ECO:0007669"/>
    <property type="project" value="InterPro"/>
</dbReference>
<proteinExistence type="predicted"/>
<accession>A0A183J9G1</accession>
<keyword evidence="3" id="KW-0256">Endoplasmic reticulum</keyword>
<dbReference type="InterPro" id="IPR021013">
    <property type="entry name" value="ATPase_Vma12"/>
</dbReference>
<keyword evidence="8" id="KW-1185">Reference proteome</keyword>
<feature type="transmembrane region" description="Helical" evidence="6">
    <location>
        <begin position="162"/>
        <end position="185"/>
    </location>
</feature>
<dbReference type="OrthoDB" id="19981at2759"/>
<gene>
    <name evidence="7" type="ORF">SBAD_LOCUS12509</name>
</gene>
<evidence type="ECO:0000256" key="2">
    <source>
        <dbReference type="ARBA" id="ARBA00022692"/>
    </source>
</evidence>